<accession>A0AAD7FLP0</accession>
<gene>
    <name evidence="1" type="ORF">FB45DRAFT_1060566</name>
</gene>
<feature type="non-terminal residue" evidence="1">
    <location>
        <position position="1"/>
    </location>
</feature>
<feature type="non-terminal residue" evidence="1">
    <location>
        <position position="86"/>
    </location>
</feature>
<dbReference type="AlphaFoldDB" id="A0AAD7FLP0"/>
<proteinExistence type="predicted"/>
<reference evidence="1" key="1">
    <citation type="submission" date="2023-03" db="EMBL/GenBank/DDBJ databases">
        <title>Massive genome expansion in bonnet fungi (Mycena s.s.) driven by repeated elements and novel gene families across ecological guilds.</title>
        <authorList>
            <consortium name="Lawrence Berkeley National Laboratory"/>
            <person name="Harder C.B."/>
            <person name="Miyauchi S."/>
            <person name="Viragh M."/>
            <person name="Kuo A."/>
            <person name="Thoen E."/>
            <person name="Andreopoulos B."/>
            <person name="Lu D."/>
            <person name="Skrede I."/>
            <person name="Drula E."/>
            <person name="Henrissat B."/>
            <person name="Morin E."/>
            <person name="Kohler A."/>
            <person name="Barry K."/>
            <person name="LaButti K."/>
            <person name="Morin E."/>
            <person name="Salamov A."/>
            <person name="Lipzen A."/>
            <person name="Mereny Z."/>
            <person name="Hegedus B."/>
            <person name="Baldrian P."/>
            <person name="Stursova M."/>
            <person name="Weitz H."/>
            <person name="Taylor A."/>
            <person name="Grigoriev I.V."/>
            <person name="Nagy L.G."/>
            <person name="Martin F."/>
            <person name="Kauserud H."/>
        </authorList>
    </citation>
    <scope>NUCLEOTIDE SEQUENCE</scope>
    <source>
        <strain evidence="1">9284</strain>
    </source>
</reference>
<sequence length="86" mass="8942">SRSTTTPIPSPPTTLQLTSLRLSLQLPHSRSCIRSHAAQSDSFLSVAVHFPSFAPPPPGGSVVASSPVLALYLLSVYSLNAISLGS</sequence>
<keyword evidence="2" id="KW-1185">Reference proteome</keyword>
<evidence type="ECO:0000313" key="1">
    <source>
        <dbReference type="EMBL" id="KAJ7625994.1"/>
    </source>
</evidence>
<organism evidence="1 2">
    <name type="scientific">Roridomyces roridus</name>
    <dbReference type="NCBI Taxonomy" id="1738132"/>
    <lineage>
        <taxon>Eukaryota</taxon>
        <taxon>Fungi</taxon>
        <taxon>Dikarya</taxon>
        <taxon>Basidiomycota</taxon>
        <taxon>Agaricomycotina</taxon>
        <taxon>Agaricomycetes</taxon>
        <taxon>Agaricomycetidae</taxon>
        <taxon>Agaricales</taxon>
        <taxon>Marasmiineae</taxon>
        <taxon>Mycenaceae</taxon>
        <taxon>Roridomyces</taxon>
    </lineage>
</organism>
<dbReference type="EMBL" id="JARKIF010000012">
    <property type="protein sequence ID" value="KAJ7625994.1"/>
    <property type="molecule type" value="Genomic_DNA"/>
</dbReference>
<name>A0AAD7FLP0_9AGAR</name>
<comment type="caution">
    <text evidence="1">The sequence shown here is derived from an EMBL/GenBank/DDBJ whole genome shotgun (WGS) entry which is preliminary data.</text>
</comment>
<dbReference type="Proteomes" id="UP001221142">
    <property type="component" value="Unassembled WGS sequence"/>
</dbReference>
<evidence type="ECO:0000313" key="2">
    <source>
        <dbReference type="Proteomes" id="UP001221142"/>
    </source>
</evidence>
<protein>
    <submittedName>
        <fullName evidence="1">Uncharacterized protein</fullName>
    </submittedName>
</protein>